<sequence length="454" mass="49220">MEPGREHIDDYDQAEAAARVAEAQRLIADYQDTFKGTYSDLLTAFSQEMPDPMLQRHLLPPPALRARPTIDDYDHDLERLGHPAHDAFGHLRDLVLIGLRVGTISVEDLYSRVRPALVALTVLLDAGTGDAASALARRIRHGAGRGVADWTEAVVTVDAWPGSIRSLLKQQPQPGDDIPVHALLGLDEHLWRGANILLALAPPETLPHIAADAAPMGATGAIVGEPHAVRNARALVRIAGHAPLSRPVVDYALRPQTSARVRMALAGNPLTPNAVLVRLLTYAGREPGVAAAISLHECTSPAVRLAAYREVRDPAVREQAREALQRDAEVVRQVQLIASLTAKDVPLMHVLIRDADPELPIAARLFAYAHVARMSGIEVVWTLEMERAGALEAMHPAVRASMESGSVVPLLEAAVADPYRGVDQDAVTSVAMLRREEALDRPFPWQEAVGNQPR</sequence>
<gene>
    <name evidence="1" type="ordered locus">Caci_6697</name>
</gene>
<keyword evidence="2" id="KW-1185">Reference proteome</keyword>
<dbReference type="eggNOG" id="COG3147">
    <property type="taxonomic scope" value="Bacteria"/>
</dbReference>
<organism evidence="1 2">
    <name type="scientific">Catenulispora acidiphila (strain DSM 44928 / JCM 14897 / NBRC 102108 / NRRL B-24433 / ID139908)</name>
    <dbReference type="NCBI Taxonomy" id="479433"/>
    <lineage>
        <taxon>Bacteria</taxon>
        <taxon>Bacillati</taxon>
        <taxon>Actinomycetota</taxon>
        <taxon>Actinomycetes</taxon>
        <taxon>Catenulisporales</taxon>
        <taxon>Catenulisporaceae</taxon>
        <taxon>Catenulispora</taxon>
    </lineage>
</organism>
<dbReference type="STRING" id="479433.Caci_6697"/>
<protein>
    <submittedName>
        <fullName evidence="1">Uncharacterized protein</fullName>
    </submittedName>
</protein>
<dbReference type="RefSeq" id="WP_015795272.1">
    <property type="nucleotide sequence ID" value="NC_013131.1"/>
</dbReference>
<dbReference type="AlphaFoldDB" id="C7Q050"/>
<dbReference type="HOGENOM" id="CLU_602299_0_0_11"/>
<dbReference type="EMBL" id="CP001700">
    <property type="protein sequence ID" value="ACU75543.1"/>
    <property type="molecule type" value="Genomic_DNA"/>
</dbReference>
<dbReference type="Proteomes" id="UP000000851">
    <property type="component" value="Chromosome"/>
</dbReference>
<evidence type="ECO:0000313" key="1">
    <source>
        <dbReference type="EMBL" id="ACU75543.1"/>
    </source>
</evidence>
<reference evidence="1 2" key="1">
    <citation type="journal article" date="2009" name="Stand. Genomic Sci.">
        <title>Complete genome sequence of Catenulispora acidiphila type strain (ID 139908).</title>
        <authorList>
            <person name="Copeland A."/>
            <person name="Lapidus A."/>
            <person name="Glavina Del Rio T."/>
            <person name="Nolan M."/>
            <person name="Lucas S."/>
            <person name="Chen F."/>
            <person name="Tice H."/>
            <person name="Cheng J.F."/>
            <person name="Bruce D."/>
            <person name="Goodwin L."/>
            <person name="Pitluck S."/>
            <person name="Mikhailova N."/>
            <person name="Pati A."/>
            <person name="Ivanova N."/>
            <person name="Mavromatis K."/>
            <person name="Chen A."/>
            <person name="Palaniappan K."/>
            <person name="Chain P."/>
            <person name="Land M."/>
            <person name="Hauser L."/>
            <person name="Chang Y.J."/>
            <person name="Jeffries C.D."/>
            <person name="Chertkov O."/>
            <person name="Brettin T."/>
            <person name="Detter J.C."/>
            <person name="Han C."/>
            <person name="Ali Z."/>
            <person name="Tindall B.J."/>
            <person name="Goker M."/>
            <person name="Bristow J."/>
            <person name="Eisen J.A."/>
            <person name="Markowitz V."/>
            <person name="Hugenholtz P."/>
            <person name="Kyrpides N.C."/>
            <person name="Klenk H.P."/>
        </authorList>
    </citation>
    <scope>NUCLEOTIDE SEQUENCE [LARGE SCALE GENOMIC DNA]</scope>
    <source>
        <strain evidence="2">DSM 44928 / JCM 14897 / NBRC 102108 / NRRL B-24433 / ID139908</strain>
    </source>
</reference>
<accession>C7Q050</accession>
<name>C7Q050_CATAD</name>
<dbReference type="InParanoid" id="C7Q050"/>
<dbReference type="KEGG" id="cai:Caci_6697"/>
<proteinExistence type="predicted"/>
<evidence type="ECO:0000313" key="2">
    <source>
        <dbReference type="Proteomes" id="UP000000851"/>
    </source>
</evidence>